<keyword evidence="4" id="KW-1185">Reference proteome</keyword>
<gene>
    <name evidence="3" type="ORF">SAMN05444483_11219</name>
</gene>
<feature type="domain" description="Endonuclease/exonuclease/phosphatase" evidence="2">
    <location>
        <begin position="116"/>
        <end position="322"/>
    </location>
</feature>
<keyword evidence="1" id="KW-0472">Membrane</keyword>
<evidence type="ECO:0000259" key="2">
    <source>
        <dbReference type="Pfam" id="PF03372"/>
    </source>
</evidence>
<dbReference type="RefSeq" id="WP_072880802.1">
    <property type="nucleotide sequence ID" value="NZ_FQVT01000012.1"/>
</dbReference>
<keyword evidence="3" id="KW-0269">Exonuclease</keyword>
<dbReference type="Proteomes" id="UP000183945">
    <property type="component" value="Unassembled WGS sequence"/>
</dbReference>
<dbReference type="SUPFAM" id="SSF56219">
    <property type="entry name" value="DNase I-like"/>
    <property type="match status" value="1"/>
</dbReference>
<dbReference type="InterPro" id="IPR036691">
    <property type="entry name" value="Endo/exonu/phosph_ase_sf"/>
</dbReference>
<feature type="transmembrane region" description="Helical" evidence="1">
    <location>
        <begin position="44"/>
        <end position="61"/>
    </location>
</feature>
<dbReference type="Pfam" id="PF03372">
    <property type="entry name" value="Exo_endo_phos"/>
    <property type="match status" value="1"/>
</dbReference>
<dbReference type="STRING" id="1073325.SAMN05444483_11219"/>
<dbReference type="AlphaFoldDB" id="A0A1M5JRV4"/>
<accession>A0A1M5JRV4</accession>
<evidence type="ECO:0000256" key="1">
    <source>
        <dbReference type="SAM" id="Phobius"/>
    </source>
</evidence>
<dbReference type="GO" id="GO:0004527">
    <property type="term" value="F:exonuclease activity"/>
    <property type="evidence" value="ECO:0007669"/>
    <property type="project" value="UniProtKB-KW"/>
</dbReference>
<keyword evidence="1" id="KW-1133">Transmembrane helix</keyword>
<sequence length="331" mass="38639">MKKLIRIFSIACYLIAVLLIIFTVLSIFRNAGIRYLKMLDFPRIQMFIIIIINLFILWILIKKWRWYDYLITIGLIAGLIINAVFLINYTRIVPVKVQGINKVKPSEERFSLLMANVKMSNNRTQPLIDLVENEKPDLVLVMEVDEWWNKKLEILDEEYPYSKQALNELAYGMVLYSKLPLKNVEIDYLNNKNVPSFESIISLPGKKEFVFHSVHPVPPTYFKNLPDNAGQEEKALKKIGKQIQEDKRPAIVAGDLNDVVWSYVDNLTGTQNILYDVRIGRGFFNSFNANNFLMRWPLDHVFVTKEFRLKQLKRLPKIGSDHFPVFVELVL</sequence>
<evidence type="ECO:0000313" key="4">
    <source>
        <dbReference type="Proteomes" id="UP000183945"/>
    </source>
</evidence>
<name>A0A1M5JRV4_SALEC</name>
<evidence type="ECO:0000313" key="3">
    <source>
        <dbReference type="EMBL" id="SHG43248.1"/>
    </source>
</evidence>
<reference evidence="4" key="1">
    <citation type="submission" date="2016-11" db="EMBL/GenBank/DDBJ databases">
        <authorList>
            <person name="Varghese N."/>
            <person name="Submissions S."/>
        </authorList>
    </citation>
    <scope>NUCLEOTIDE SEQUENCE [LARGE SCALE GENOMIC DNA]</scope>
    <source>
        <strain evidence="4">DSM 24579</strain>
    </source>
</reference>
<keyword evidence="1" id="KW-0812">Transmembrane</keyword>
<proteinExistence type="predicted"/>
<protein>
    <submittedName>
        <fullName evidence="3">Uncharacterized conserved protein YafD, endonuclease/exonuclease/phosphatase (EEP) superfamily</fullName>
    </submittedName>
</protein>
<keyword evidence="3" id="KW-0378">Hydrolase</keyword>
<dbReference type="EMBL" id="FQVT01000012">
    <property type="protein sequence ID" value="SHG43248.1"/>
    <property type="molecule type" value="Genomic_DNA"/>
</dbReference>
<dbReference type="Gene3D" id="3.60.10.10">
    <property type="entry name" value="Endonuclease/exonuclease/phosphatase"/>
    <property type="match status" value="1"/>
</dbReference>
<dbReference type="InterPro" id="IPR005135">
    <property type="entry name" value="Endo/exonuclease/phosphatase"/>
</dbReference>
<keyword evidence="3" id="KW-0540">Nuclease</keyword>
<organism evidence="3 4">
    <name type="scientific">Salegentibacter echinorum</name>
    <dbReference type="NCBI Taxonomy" id="1073325"/>
    <lineage>
        <taxon>Bacteria</taxon>
        <taxon>Pseudomonadati</taxon>
        <taxon>Bacteroidota</taxon>
        <taxon>Flavobacteriia</taxon>
        <taxon>Flavobacteriales</taxon>
        <taxon>Flavobacteriaceae</taxon>
        <taxon>Salegentibacter</taxon>
    </lineage>
</organism>
<dbReference type="OrthoDB" id="9796594at2"/>
<feature type="transmembrane region" description="Helical" evidence="1">
    <location>
        <begin position="68"/>
        <end position="89"/>
    </location>
</feature>
<keyword evidence="3" id="KW-0255">Endonuclease</keyword>
<feature type="transmembrane region" description="Helical" evidence="1">
    <location>
        <begin position="7"/>
        <end position="28"/>
    </location>
</feature>
<dbReference type="GO" id="GO:0004519">
    <property type="term" value="F:endonuclease activity"/>
    <property type="evidence" value="ECO:0007669"/>
    <property type="project" value="UniProtKB-KW"/>
</dbReference>